<feature type="region of interest" description="Disordered" evidence="1">
    <location>
        <begin position="59"/>
        <end position="90"/>
    </location>
</feature>
<proteinExistence type="predicted"/>
<gene>
    <name evidence="3" type="primary">ga07513</name>
    <name evidence="3" type="ORF">PR202_ga07513</name>
</gene>
<evidence type="ECO:0000313" key="4">
    <source>
        <dbReference type="Proteomes" id="UP001054889"/>
    </source>
</evidence>
<dbReference type="GO" id="GO:0009737">
    <property type="term" value="P:response to abscisic acid"/>
    <property type="evidence" value="ECO:0007669"/>
    <property type="project" value="InterPro"/>
</dbReference>
<reference evidence="3" key="2">
    <citation type="submission" date="2021-12" db="EMBL/GenBank/DDBJ databases">
        <title>Resequencing data analysis of finger millet.</title>
        <authorList>
            <person name="Hatakeyama M."/>
            <person name="Aluri S."/>
            <person name="Balachadran M.T."/>
            <person name="Sivarajan S.R."/>
            <person name="Poveda L."/>
            <person name="Shimizu-Inatsugi R."/>
            <person name="Schlapbach R."/>
            <person name="Sreeman S.M."/>
            <person name="Shimizu K.K."/>
        </authorList>
    </citation>
    <scope>NUCLEOTIDE SEQUENCE</scope>
</reference>
<evidence type="ECO:0000256" key="1">
    <source>
        <dbReference type="SAM" id="MobiDB-lite"/>
    </source>
</evidence>
<feature type="compositionally biased region" description="Low complexity" evidence="1">
    <location>
        <begin position="408"/>
        <end position="420"/>
    </location>
</feature>
<dbReference type="PANTHER" id="PTHR33836">
    <property type="entry name" value="LOW-TEMPERATURE-INDUCED 65 KDA PROTEIN-RELATED"/>
    <property type="match status" value="1"/>
</dbReference>
<organism evidence="3 4">
    <name type="scientific">Eleusine coracana subsp. coracana</name>
    <dbReference type="NCBI Taxonomy" id="191504"/>
    <lineage>
        <taxon>Eukaryota</taxon>
        <taxon>Viridiplantae</taxon>
        <taxon>Streptophyta</taxon>
        <taxon>Embryophyta</taxon>
        <taxon>Tracheophyta</taxon>
        <taxon>Spermatophyta</taxon>
        <taxon>Magnoliopsida</taxon>
        <taxon>Liliopsida</taxon>
        <taxon>Poales</taxon>
        <taxon>Poaceae</taxon>
        <taxon>PACMAD clade</taxon>
        <taxon>Chloridoideae</taxon>
        <taxon>Cynodonteae</taxon>
        <taxon>Eleusininae</taxon>
        <taxon>Eleusine</taxon>
    </lineage>
</organism>
<accession>A0AAV5BZE8</accession>
<dbReference type="PANTHER" id="PTHR33836:SF1">
    <property type="entry name" value="LOW-TEMPERATURE-INDUCED 65 KDA PROTEIN-RELATED"/>
    <property type="match status" value="1"/>
</dbReference>
<dbReference type="InterPro" id="IPR037491">
    <property type="entry name" value="LTI78/LTI65"/>
</dbReference>
<name>A0AAV5BZE8_ELECO</name>
<dbReference type="InterPro" id="IPR057059">
    <property type="entry name" value="LTI65/LTI78_PGEED"/>
</dbReference>
<feature type="region of interest" description="Disordered" evidence="1">
    <location>
        <begin position="461"/>
        <end position="484"/>
    </location>
</feature>
<protein>
    <recommendedName>
        <fullName evidence="2">LTI65/LTI78 PGEED repeat domain-containing protein</fullName>
    </recommendedName>
</protein>
<keyword evidence="4" id="KW-1185">Reference proteome</keyword>
<evidence type="ECO:0000313" key="3">
    <source>
        <dbReference type="EMBL" id="GJM91165.1"/>
    </source>
</evidence>
<dbReference type="EMBL" id="BQKI01000003">
    <property type="protein sequence ID" value="GJM91165.1"/>
    <property type="molecule type" value="Genomic_DNA"/>
</dbReference>
<dbReference type="Pfam" id="PF23399">
    <property type="entry name" value="LTI65_PGEED"/>
    <property type="match status" value="1"/>
</dbReference>
<feature type="region of interest" description="Disordered" evidence="1">
    <location>
        <begin position="374"/>
        <end position="393"/>
    </location>
</feature>
<dbReference type="GO" id="GO:0006950">
    <property type="term" value="P:response to stress"/>
    <property type="evidence" value="ECO:0007669"/>
    <property type="project" value="TreeGrafter"/>
</dbReference>
<dbReference type="AlphaFoldDB" id="A0AAV5BZE8"/>
<comment type="caution">
    <text evidence="3">The sequence shown here is derived from an EMBL/GenBank/DDBJ whole genome shotgun (WGS) entry which is preliminary data.</text>
</comment>
<feature type="region of interest" description="Disordered" evidence="1">
    <location>
        <begin position="305"/>
        <end position="326"/>
    </location>
</feature>
<sequence>MSRGARLLPLRFAGVGRGWGHLNPLRGRFWRHGAGEEEESLMPYLAGLVLLSGSGMETQPEMENPRACSRWSRKGNGAAAGDQEERRTAASYMQKARLRSYKDGSLSIPTLCSLIKRRDFCSDGPDHILRDHRHIPLPTPTIGIIEDMSYTQKLCIMQDKMKILYDNGLRLPKHKRESDTSRLKPRFKGESDASYKEITDKKGNKVGKANIAIIIWKDDKIIWSEMIEDVCEGGSVEAEALAMVLLLKRAIQMEISQFEEAPRDDAPPKVRLGDLGGPVVEDPAAAREGEDIGATPVVREFESMTLSDDPSHVGAAKQGGSRAEEWKDAAADKLGGNASSGAAPTYTEKIKSVAAVPAEYGRKLASTMYEKVAGGTGAAATGSPRGDERTETVPVSDVAGAGDEWKDAPAAAVDTTTTTDRSSSGPGYTDKIKATAAGTTEYGKQLASAAYEKVAAVAPSLRPQVDQGKQQPQPEERRDDVSDVVSALETATTGNNSASSGPGYTEKIKSAVAGTTEYGKQLATTVYEKVAGAGAAVAGKVQRATQSAGTATPGVAAQQHDTTRTVTPVAGNGQDKGVTGYIAEKLRPGEEDRALSSAIADAVQRRKEEVGGTVGQRVPAALGGVIAKAREAVTSLTGGNRVSETATRPQVHTENLLIL</sequence>
<evidence type="ECO:0000259" key="2">
    <source>
        <dbReference type="Pfam" id="PF23399"/>
    </source>
</evidence>
<reference evidence="3" key="1">
    <citation type="journal article" date="2018" name="DNA Res.">
        <title>Multiple hybrid de novo genome assembly of finger millet, an orphan allotetraploid crop.</title>
        <authorList>
            <person name="Hatakeyama M."/>
            <person name="Aluri S."/>
            <person name="Balachadran M.T."/>
            <person name="Sivarajan S.R."/>
            <person name="Patrignani A."/>
            <person name="Gruter S."/>
            <person name="Poveda L."/>
            <person name="Shimizu-Inatsugi R."/>
            <person name="Baeten J."/>
            <person name="Francoijs K.J."/>
            <person name="Nataraja K.N."/>
            <person name="Reddy Y.A.N."/>
            <person name="Phadnis S."/>
            <person name="Ravikumar R.L."/>
            <person name="Schlapbach R."/>
            <person name="Sreeman S.M."/>
            <person name="Shimizu K.K."/>
        </authorList>
    </citation>
    <scope>NUCLEOTIDE SEQUENCE</scope>
</reference>
<feature type="domain" description="LTI65/LTI78 PGEED repeat" evidence="2">
    <location>
        <begin position="575"/>
        <end position="603"/>
    </location>
</feature>
<feature type="region of interest" description="Disordered" evidence="1">
    <location>
        <begin position="400"/>
        <end position="431"/>
    </location>
</feature>
<dbReference type="Proteomes" id="UP001054889">
    <property type="component" value="Unassembled WGS sequence"/>
</dbReference>